<organism evidence="4 5">
    <name type="scientific">Archangium lansingense</name>
    <dbReference type="NCBI Taxonomy" id="2995310"/>
    <lineage>
        <taxon>Bacteria</taxon>
        <taxon>Pseudomonadati</taxon>
        <taxon>Myxococcota</taxon>
        <taxon>Myxococcia</taxon>
        <taxon>Myxococcales</taxon>
        <taxon>Cystobacterineae</taxon>
        <taxon>Archangiaceae</taxon>
        <taxon>Archangium</taxon>
    </lineage>
</organism>
<dbReference type="RefSeq" id="WP_267540798.1">
    <property type="nucleotide sequence ID" value="NZ_JAPNKA010000001.1"/>
</dbReference>
<protein>
    <recommendedName>
        <fullName evidence="3">Glucodextranase-like C-terminal domain-containing protein</fullName>
    </recommendedName>
</protein>
<proteinExistence type="predicted"/>
<name>A0ABT4AN30_9BACT</name>
<gene>
    <name evidence="4" type="ORF">OV287_48040</name>
</gene>
<dbReference type="Pfam" id="PF09985">
    <property type="entry name" value="Glucodextran_C"/>
    <property type="match status" value="1"/>
</dbReference>
<keyword evidence="2" id="KW-0732">Signal</keyword>
<evidence type="ECO:0000313" key="4">
    <source>
        <dbReference type="EMBL" id="MCY1082222.1"/>
    </source>
</evidence>
<feature type="chain" id="PRO_5046000061" description="Glucodextranase-like C-terminal domain-containing protein" evidence="2">
    <location>
        <begin position="20"/>
        <end position="344"/>
    </location>
</feature>
<feature type="domain" description="Glucodextranase-like C-terminal" evidence="3">
    <location>
        <begin position="30"/>
        <end position="303"/>
    </location>
</feature>
<reference evidence="4 5" key="1">
    <citation type="submission" date="2022-11" db="EMBL/GenBank/DDBJ databases">
        <title>Minimal conservation of predation-associated metabolite biosynthetic gene clusters underscores biosynthetic potential of Myxococcota including descriptions for ten novel species: Archangium lansinium sp. nov., Myxococcus landrumus sp. nov., Nannocystis bai.</title>
        <authorList>
            <person name="Ahearne A."/>
            <person name="Stevens C."/>
            <person name="Phillips K."/>
        </authorList>
    </citation>
    <scope>NUCLEOTIDE SEQUENCE [LARGE SCALE GENOMIC DNA]</scope>
    <source>
        <strain evidence="4 5">MIWBW</strain>
    </source>
</reference>
<dbReference type="SUPFAM" id="SSF49344">
    <property type="entry name" value="CBD9-like"/>
    <property type="match status" value="1"/>
</dbReference>
<feature type="signal peptide" evidence="2">
    <location>
        <begin position="1"/>
        <end position="19"/>
    </location>
</feature>
<evidence type="ECO:0000256" key="1">
    <source>
        <dbReference type="SAM" id="MobiDB-lite"/>
    </source>
</evidence>
<dbReference type="EMBL" id="JAPNKA010000001">
    <property type="protein sequence ID" value="MCY1082222.1"/>
    <property type="molecule type" value="Genomic_DNA"/>
</dbReference>
<sequence length="344" mass="36420">MVLLRRFSLFLLLAGCASACRATRGDTQLFSLEDPRGDDHGDGQLRYPLRQDLGPGSLDLLSFRADAESGGTRFEATFAQPIPVPQRRTLDAAGTTLADVARFGFYTFNLDVYVDEDGAEGSGRTDTLPGRHLVLAPGSAWEKVILLTPRPYEAREALRKLWREAAFAEAQKQGSLSEPAVRALEAQVEQRLEASVFFPTRIRVSGHLVSFFVPEAFLGGQARPSWGYAVAVTGATLDRRVELPPVLGSMTAPAAQGLMVLGIGPGVSHERFGGGRMGGTTPQSPVVDLLVPEGVSQEEVLGPQSPGWPAVVPAPSAPPALPQAPDAGGVSGQGDAPPAVTPHE</sequence>
<dbReference type="InterPro" id="IPR019248">
    <property type="entry name" value="Glucodextran_C"/>
</dbReference>
<evidence type="ECO:0000259" key="3">
    <source>
        <dbReference type="Pfam" id="PF09985"/>
    </source>
</evidence>
<keyword evidence="5" id="KW-1185">Reference proteome</keyword>
<feature type="region of interest" description="Disordered" evidence="1">
    <location>
        <begin position="299"/>
        <end position="344"/>
    </location>
</feature>
<evidence type="ECO:0000313" key="5">
    <source>
        <dbReference type="Proteomes" id="UP001207654"/>
    </source>
</evidence>
<dbReference type="Gene3D" id="2.60.40.1190">
    <property type="match status" value="1"/>
</dbReference>
<dbReference type="Proteomes" id="UP001207654">
    <property type="component" value="Unassembled WGS sequence"/>
</dbReference>
<accession>A0ABT4AN30</accession>
<evidence type="ECO:0000256" key="2">
    <source>
        <dbReference type="SAM" id="SignalP"/>
    </source>
</evidence>
<comment type="caution">
    <text evidence="4">The sequence shown here is derived from an EMBL/GenBank/DDBJ whole genome shotgun (WGS) entry which is preliminary data.</text>
</comment>